<dbReference type="OrthoDB" id="19654at10239"/>
<evidence type="ECO:0000313" key="1">
    <source>
        <dbReference type="EMBL" id="AKQ06937.1"/>
    </source>
</evidence>
<reference evidence="1 2" key="1">
    <citation type="submission" date="2015-05" db="EMBL/GenBank/DDBJ databases">
        <authorList>
            <person name="Brusko S."/>
            <person name="Campbell R.A."/>
            <person name="Rubia G.C."/>
            <person name="Walstead R.N."/>
            <person name="Shah Z.V."/>
            <person name="Tahir R."/>
            <person name="Serrano M.G."/>
            <person name="Buck G."/>
            <person name="Lee V."/>
            <person name="Wang Y."/>
            <person name="Carvalho R."/>
            <person name="Voegtly L."/>
            <person name="Shi R."/>
            <person name="Duckworth R."/>
            <person name="Johnson A."/>
            <person name="Loviza R."/>
            <person name="Walstead R."/>
            <person name="Shah Z."/>
            <person name="Kiflezghi M."/>
            <person name="Wade K."/>
            <person name="Delesalle V.A."/>
            <person name="Bradley K.W."/>
            <person name="Asai D.J."/>
            <person name="Bowman C.A."/>
            <person name="Russell D.A."/>
            <person name="Pope W.H."/>
            <person name="Jacobs-Sera D."/>
            <person name="Hendrix R.W."/>
            <person name="Hatfull G.F."/>
        </authorList>
    </citation>
    <scope>NUCLEOTIDE SEQUENCE [LARGE SCALE GENOMIC DNA]</scope>
</reference>
<dbReference type="RefSeq" id="YP_009211199.1">
    <property type="nucleotide sequence ID" value="NC_028937.1"/>
</dbReference>
<dbReference type="EMBL" id="KR824843">
    <property type="protein sequence ID" value="AKQ06937.1"/>
    <property type="molecule type" value="Genomic_DNA"/>
</dbReference>
<organism evidence="1 2">
    <name type="scientific">Mycobacterium phage Ovechkin</name>
    <dbReference type="NCBI Taxonomy" id="1673889"/>
    <lineage>
        <taxon>Viruses</taxon>
        <taxon>Duplodnaviria</taxon>
        <taxon>Heunggongvirae</taxon>
        <taxon>Uroviricota</taxon>
        <taxon>Caudoviricetes</taxon>
        <taxon>Gracegardnervirinae</taxon>
        <taxon>Cheoctovirus</taxon>
        <taxon>Cheoctovirus ovechkin</taxon>
    </lineage>
</organism>
<proteinExistence type="predicted"/>
<keyword evidence="2" id="KW-1185">Reference proteome</keyword>
<gene>
    <name evidence="1" type="ORF">PBI_OVECHKIN_35</name>
</gene>
<dbReference type="KEGG" id="vg:26637668"/>
<dbReference type="GeneID" id="26637668"/>
<evidence type="ECO:0000313" key="2">
    <source>
        <dbReference type="Proteomes" id="UP000201155"/>
    </source>
</evidence>
<dbReference type="Proteomes" id="UP000201155">
    <property type="component" value="Segment"/>
</dbReference>
<accession>A0A0H4TI69</accession>
<sequence length="86" mass="9907">MKHQEREHRMSLLADLAGLEPRTCPACDWVGARSKQERAEIKSSLESAKRGDVRFTDVLRVLVKHGMPEMNSQAWRHHARNHHVAD</sequence>
<protein>
    <submittedName>
        <fullName evidence="1">Uncharacterized protein</fullName>
    </submittedName>
</protein>
<name>A0A0H4TI69_9CAUD</name>